<protein>
    <recommendedName>
        <fullName evidence="6">MmgE/PrpD family protein</fullName>
    </recommendedName>
</protein>
<evidence type="ECO:0000313" key="4">
    <source>
        <dbReference type="EMBL" id="OWT66425.1"/>
    </source>
</evidence>
<dbReference type="InterPro" id="IPR042188">
    <property type="entry name" value="MmgE/PrpD_sf_2"/>
</dbReference>
<reference evidence="5" key="1">
    <citation type="submission" date="2017-06" db="EMBL/GenBank/DDBJ databases">
        <title>Herbaspirillum phytohormonus sp. nov., isolated from the root nodule of Robinia pseudoacacia in lead-zinc mine.</title>
        <authorList>
            <person name="Fan M."/>
            <person name="Lin Y."/>
        </authorList>
    </citation>
    <scope>NUCLEOTIDE SEQUENCE [LARGE SCALE GENOMIC DNA]</scope>
    <source>
        <strain evidence="5">SC-089</strain>
    </source>
</reference>
<dbReference type="InterPro" id="IPR042183">
    <property type="entry name" value="MmgE/PrpD_sf_1"/>
</dbReference>
<dbReference type="OrthoDB" id="8680281at2"/>
<dbReference type="PANTHER" id="PTHR16943">
    <property type="entry name" value="2-METHYLCITRATE DEHYDRATASE-RELATED"/>
    <property type="match status" value="1"/>
</dbReference>
<feature type="domain" description="MmgE/PrpD N-terminal" evidence="2">
    <location>
        <begin position="7"/>
        <end position="239"/>
    </location>
</feature>
<evidence type="ECO:0000259" key="3">
    <source>
        <dbReference type="Pfam" id="PF19305"/>
    </source>
</evidence>
<gene>
    <name evidence="4" type="ORF">CEY11_01450</name>
</gene>
<dbReference type="GO" id="GO:0016829">
    <property type="term" value="F:lyase activity"/>
    <property type="evidence" value="ECO:0007669"/>
    <property type="project" value="InterPro"/>
</dbReference>
<dbReference type="InterPro" id="IPR036148">
    <property type="entry name" value="MmgE/PrpD_sf"/>
</dbReference>
<dbReference type="InterPro" id="IPR005656">
    <property type="entry name" value="MmgE_PrpD"/>
</dbReference>
<proteinExistence type="inferred from homology"/>
<evidence type="ECO:0000259" key="2">
    <source>
        <dbReference type="Pfam" id="PF03972"/>
    </source>
</evidence>
<dbReference type="AlphaFoldDB" id="A0A225MYW8"/>
<dbReference type="InterPro" id="IPR045336">
    <property type="entry name" value="MmgE_PrpD_N"/>
</dbReference>
<dbReference type="InterPro" id="IPR045337">
    <property type="entry name" value="MmgE_PrpD_C"/>
</dbReference>
<dbReference type="Pfam" id="PF03972">
    <property type="entry name" value="MmgE_PrpD_N"/>
    <property type="match status" value="1"/>
</dbReference>
<evidence type="ECO:0008006" key="6">
    <source>
        <dbReference type="Google" id="ProtNLM"/>
    </source>
</evidence>
<dbReference type="RefSeq" id="WP_088601551.1">
    <property type="nucleotide sequence ID" value="NZ_NJIH01000001.1"/>
</dbReference>
<accession>A0A225MYW8</accession>
<organism evidence="4 5">
    <name type="scientific">Candidimonas nitroreducens</name>
    <dbReference type="NCBI Taxonomy" id="683354"/>
    <lineage>
        <taxon>Bacteria</taxon>
        <taxon>Pseudomonadati</taxon>
        <taxon>Pseudomonadota</taxon>
        <taxon>Betaproteobacteria</taxon>
        <taxon>Burkholderiales</taxon>
        <taxon>Alcaligenaceae</taxon>
        <taxon>Candidimonas</taxon>
    </lineage>
</organism>
<name>A0A225MYW8_9BURK</name>
<dbReference type="SUPFAM" id="SSF103378">
    <property type="entry name" value="2-methylcitrate dehydratase PrpD"/>
    <property type="match status" value="1"/>
</dbReference>
<comment type="caution">
    <text evidence="4">The sequence shown here is derived from an EMBL/GenBank/DDBJ whole genome shotgun (WGS) entry which is preliminary data.</text>
</comment>
<comment type="similarity">
    <text evidence="1">Belongs to the PrpD family.</text>
</comment>
<dbReference type="PANTHER" id="PTHR16943:SF8">
    <property type="entry name" value="2-METHYLCITRATE DEHYDRATASE"/>
    <property type="match status" value="1"/>
</dbReference>
<dbReference type="EMBL" id="NJIH01000001">
    <property type="protein sequence ID" value="OWT66425.1"/>
    <property type="molecule type" value="Genomic_DNA"/>
</dbReference>
<evidence type="ECO:0000256" key="1">
    <source>
        <dbReference type="ARBA" id="ARBA00006174"/>
    </source>
</evidence>
<dbReference type="Gene3D" id="1.10.4100.10">
    <property type="entry name" value="2-methylcitrate dehydratase PrpD"/>
    <property type="match status" value="1"/>
</dbReference>
<dbReference type="Gene3D" id="3.30.1330.120">
    <property type="entry name" value="2-methylcitrate dehydratase PrpD"/>
    <property type="match status" value="1"/>
</dbReference>
<keyword evidence="5" id="KW-1185">Reference proteome</keyword>
<feature type="domain" description="MmgE/PrpD C-terminal" evidence="3">
    <location>
        <begin position="266"/>
        <end position="427"/>
    </location>
</feature>
<dbReference type="Proteomes" id="UP000214603">
    <property type="component" value="Unassembled WGS sequence"/>
</dbReference>
<sequence length="461" mass="49265">MTVALTRDLAEFVVTLTYDRLPPKAIAIAKLGFIDATAALLAGKHEPCVAILKRTLNPVPGDATLLWGNTCVRAPDAAWINAVATHALDYDDVALSAHPSAVLVPTILAEAQHLGMSGRDMLCAYVAGFEVWAELQRRDTGQHHTKGWHPTGIFGSVAAAAACARLRCLSLERTAAALSLGASQSAGITANFGSMAKPLHAGHAAHAGVMAARLAAEGFTGALDALEHFSGLLMAVSPSGAVDLESPVDAHQRWRLVAIGLNIKKYPVCYCAHRPIDAMLDLRAVHPNLEAKDVERITVSMSQRNANVLRNARPTTGLEAKFSIEFAMAAALTVGRVGLRELDDTFVQRLSIQTLMKRVHVIFDSREDPTTGYAPFDQVTVTLRNGDTIQSSQVAKARGSASRPLKEEEIRSKFMDCAARSLDEAAAATLFDKLQGLEEITNMAFVLPAQQVSGAAAIPLR</sequence>
<evidence type="ECO:0000313" key="5">
    <source>
        <dbReference type="Proteomes" id="UP000214603"/>
    </source>
</evidence>
<dbReference type="Pfam" id="PF19305">
    <property type="entry name" value="MmgE_PrpD_C"/>
    <property type="match status" value="1"/>
</dbReference>